<dbReference type="Proteomes" id="UP000092932">
    <property type="component" value="Chromosome"/>
</dbReference>
<dbReference type="InterPro" id="IPR036291">
    <property type="entry name" value="NAD(P)-bd_dom_sf"/>
</dbReference>
<dbReference type="Gene3D" id="3.40.50.720">
    <property type="entry name" value="NAD(P)-binding Rossmann-like Domain"/>
    <property type="match status" value="1"/>
</dbReference>
<evidence type="ECO:0000313" key="2">
    <source>
        <dbReference type="EMBL" id="ANY18956.1"/>
    </source>
</evidence>
<name>A0A1B2A9X9_9SPHN</name>
<dbReference type="PANTHER" id="PTHR43245">
    <property type="entry name" value="BIFUNCTIONAL POLYMYXIN RESISTANCE PROTEIN ARNA"/>
    <property type="match status" value="1"/>
</dbReference>
<dbReference type="SUPFAM" id="SSF51735">
    <property type="entry name" value="NAD(P)-binding Rossmann-fold domains"/>
    <property type="match status" value="1"/>
</dbReference>
<feature type="domain" description="NAD-dependent epimerase/dehydratase" evidence="1">
    <location>
        <begin position="3"/>
        <end position="139"/>
    </location>
</feature>
<dbReference type="InterPro" id="IPR001509">
    <property type="entry name" value="Epimerase_deHydtase"/>
</dbReference>
<sequence length="374" mass="40321">MRIAITGGMGFIGQALARNLLRGGHDVLLIDNLSPQIHGDIPRATTPEGASLRRLDIKEIVDDHTLIDGCDAVYHLAAETGTAQSMYRIRHYVSVNELGTGALLEALAKCERRPAKLVLASSRSVYGEGAYIDPREPARIIQPTSRTPEQLAAGNWELLATDGHPLQPVATPENLSFAPGSVYAATKAAQELLIRSAAPALGITPVVLRFQNVFGEGQSLQNPYTGIISIFFNRARQGLPIALFEDGLESRDFVHIDDIVGGLVASLFADVPDEEAINLGAGEPTTVAQLAEALVEASGHAVQTNVTGEYRVGDIRHCYADIDRARRYLGYSPQVSLADGLARFCAWAESQPAFEDRSERAMAELRERKLASAG</sequence>
<dbReference type="RefSeq" id="WP_067675673.1">
    <property type="nucleotide sequence ID" value="NZ_CP016591.1"/>
</dbReference>
<dbReference type="GO" id="GO:0016853">
    <property type="term" value="F:isomerase activity"/>
    <property type="evidence" value="ECO:0007669"/>
    <property type="project" value="UniProtKB-KW"/>
</dbReference>
<proteinExistence type="predicted"/>
<reference evidence="2 3" key="1">
    <citation type="submission" date="2016-07" db="EMBL/GenBank/DDBJ databases">
        <title>Complete genome sequence of Altererythrobacter dongtanensis KCTC 22672, a type strain with esterase isolated from tidal flat.</title>
        <authorList>
            <person name="Cheng H."/>
            <person name="Wu Y.-H."/>
            <person name="Zhou P."/>
            <person name="Huo Y.-Y."/>
            <person name="Wang C.-S."/>
            <person name="Xu X.-W."/>
        </authorList>
    </citation>
    <scope>NUCLEOTIDE SEQUENCE [LARGE SCALE GENOMIC DNA]</scope>
    <source>
        <strain evidence="2 3">KCTC 22672</strain>
    </source>
</reference>
<accession>A0A1B2A9X9</accession>
<dbReference type="EC" id="5.1.3.25" evidence="2"/>
<dbReference type="KEGG" id="ado:A6F68_00421"/>
<gene>
    <name evidence="2" type="primary">wbiB</name>
    <name evidence="2" type="ORF">A6F68_00421</name>
</gene>
<dbReference type="Pfam" id="PF01370">
    <property type="entry name" value="Epimerase"/>
    <property type="match status" value="2"/>
</dbReference>
<feature type="domain" description="NAD-dependent epimerase/dehydratase" evidence="1">
    <location>
        <begin position="173"/>
        <end position="280"/>
    </location>
</feature>
<dbReference type="EMBL" id="CP016591">
    <property type="protein sequence ID" value="ANY18956.1"/>
    <property type="molecule type" value="Genomic_DNA"/>
</dbReference>
<organism evidence="2 3">
    <name type="scientific">Tsuneonella dongtanensis</name>
    <dbReference type="NCBI Taxonomy" id="692370"/>
    <lineage>
        <taxon>Bacteria</taxon>
        <taxon>Pseudomonadati</taxon>
        <taxon>Pseudomonadota</taxon>
        <taxon>Alphaproteobacteria</taxon>
        <taxon>Sphingomonadales</taxon>
        <taxon>Erythrobacteraceae</taxon>
        <taxon>Tsuneonella</taxon>
    </lineage>
</organism>
<keyword evidence="2" id="KW-0413">Isomerase</keyword>
<evidence type="ECO:0000259" key="1">
    <source>
        <dbReference type="Pfam" id="PF01370"/>
    </source>
</evidence>
<dbReference type="PATRIC" id="fig|692370.5.peg.433"/>
<evidence type="ECO:0000313" key="3">
    <source>
        <dbReference type="Proteomes" id="UP000092932"/>
    </source>
</evidence>
<dbReference type="PANTHER" id="PTHR43245:SF13">
    <property type="entry name" value="UDP-D-APIOSE_UDP-D-XYLOSE SYNTHASE 2"/>
    <property type="match status" value="1"/>
</dbReference>
<dbReference type="InterPro" id="IPR050177">
    <property type="entry name" value="Lipid_A_modif_metabolic_enz"/>
</dbReference>
<dbReference type="AlphaFoldDB" id="A0A1B2A9X9"/>
<keyword evidence="3" id="KW-1185">Reference proteome</keyword>
<protein>
    <submittedName>
        <fullName evidence="2">dTDP-L-rhamnose 4-epimerase</fullName>
        <ecNumber evidence="2">5.1.3.25</ecNumber>
    </submittedName>
</protein>
<dbReference type="STRING" id="692370.A6F68_00421"/>
<dbReference type="PRINTS" id="PR01713">
    <property type="entry name" value="NUCEPIMERASE"/>
</dbReference>